<evidence type="ECO:0000259" key="1">
    <source>
        <dbReference type="PROSITE" id="PS50017"/>
    </source>
</evidence>
<evidence type="ECO:0000313" key="3">
    <source>
        <dbReference type="EMBL" id="KAK2151842.1"/>
    </source>
</evidence>
<dbReference type="InterPro" id="IPR001315">
    <property type="entry name" value="CARD"/>
</dbReference>
<dbReference type="EMBL" id="JAODUP010000349">
    <property type="protein sequence ID" value="KAK2151842.1"/>
    <property type="molecule type" value="Genomic_DNA"/>
</dbReference>
<dbReference type="GO" id="GO:0042981">
    <property type="term" value="P:regulation of apoptotic process"/>
    <property type="evidence" value="ECO:0007669"/>
    <property type="project" value="InterPro"/>
</dbReference>
<protein>
    <submittedName>
        <fullName evidence="3">Uncharacterized protein</fullName>
    </submittedName>
</protein>
<name>A0AAD9JEW0_9ANNE</name>
<dbReference type="InterPro" id="IPR000488">
    <property type="entry name" value="Death_dom"/>
</dbReference>
<evidence type="ECO:0000313" key="4">
    <source>
        <dbReference type="Proteomes" id="UP001208570"/>
    </source>
</evidence>
<keyword evidence="4" id="KW-1185">Reference proteome</keyword>
<dbReference type="Gene3D" id="1.10.533.10">
    <property type="entry name" value="Death Domain, Fas"/>
    <property type="match status" value="2"/>
</dbReference>
<dbReference type="Pfam" id="PF00531">
    <property type="entry name" value="Death"/>
    <property type="match status" value="1"/>
</dbReference>
<dbReference type="GO" id="GO:0007165">
    <property type="term" value="P:signal transduction"/>
    <property type="evidence" value="ECO:0007669"/>
    <property type="project" value="InterPro"/>
</dbReference>
<dbReference type="CDD" id="cd01671">
    <property type="entry name" value="CARD"/>
    <property type="match status" value="1"/>
</dbReference>
<reference evidence="3" key="1">
    <citation type="journal article" date="2023" name="Mol. Biol. Evol.">
        <title>Third-Generation Sequencing Reveals the Adaptive Role of the Epigenome in Three Deep-Sea Polychaetes.</title>
        <authorList>
            <person name="Perez M."/>
            <person name="Aroh O."/>
            <person name="Sun Y."/>
            <person name="Lan Y."/>
            <person name="Juniper S.K."/>
            <person name="Young C.R."/>
            <person name="Angers B."/>
            <person name="Qian P.Y."/>
        </authorList>
    </citation>
    <scope>NUCLEOTIDE SEQUENCE</scope>
    <source>
        <strain evidence="3">P08H-3</strain>
    </source>
</reference>
<dbReference type="SUPFAM" id="SSF47986">
    <property type="entry name" value="DEATH domain"/>
    <property type="match status" value="2"/>
</dbReference>
<comment type="caution">
    <text evidence="3">The sequence shown here is derived from an EMBL/GenBank/DDBJ whole genome shotgun (WGS) entry which is preliminary data.</text>
</comment>
<feature type="domain" description="Death" evidence="1">
    <location>
        <begin position="129"/>
        <end position="189"/>
    </location>
</feature>
<feature type="domain" description="CARD" evidence="2">
    <location>
        <begin position="4"/>
        <end position="80"/>
    </location>
</feature>
<dbReference type="CDD" id="cd01670">
    <property type="entry name" value="Death"/>
    <property type="match status" value="1"/>
</dbReference>
<dbReference type="PROSITE" id="PS50209">
    <property type="entry name" value="CARD"/>
    <property type="match status" value="1"/>
</dbReference>
<gene>
    <name evidence="3" type="ORF">LSH36_349g03007</name>
</gene>
<dbReference type="InterPro" id="IPR011029">
    <property type="entry name" value="DEATH-like_dom_sf"/>
</dbReference>
<sequence length="200" mass="23455">MDMEISDLKDKIKKNMAAITRTVRYGDIRDYMIQELFSREDDEEVMALTTNRDKMRQCLALLDYRGSKAYAVFIDSLTDSYGFMRDQIIQTKLTPREKHKTKPMPPEADDEVNHDTIRRLSRQPEVMQNWKMFARNLGLHEADILDIGEENRNRLSECVYQTVVRWKARCRYGEATKAVIYTTLWTLDLLEASGSSSYSY</sequence>
<accession>A0AAD9JEW0</accession>
<dbReference type="Pfam" id="PF00619">
    <property type="entry name" value="CARD"/>
    <property type="match status" value="1"/>
</dbReference>
<dbReference type="PROSITE" id="PS50017">
    <property type="entry name" value="DEATH_DOMAIN"/>
    <property type="match status" value="1"/>
</dbReference>
<organism evidence="3 4">
    <name type="scientific">Paralvinella palmiformis</name>
    <dbReference type="NCBI Taxonomy" id="53620"/>
    <lineage>
        <taxon>Eukaryota</taxon>
        <taxon>Metazoa</taxon>
        <taxon>Spiralia</taxon>
        <taxon>Lophotrochozoa</taxon>
        <taxon>Annelida</taxon>
        <taxon>Polychaeta</taxon>
        <taxon>Sedentaria</taxon>
        <taxon>Canalipalpata</taxon>
        <taxon>Terebellida</taxon>
        <taxon>Terebelliformia</taxon>
        <taxon>Alvinellidae</taxon>
        <taxon>Paralvinella</taxon>
    </lineage>
</organism>
<dbReference type="Proteomes" id="UP001208570">
    <property type="component" value="Unassembled WGS sequence"/>
</dbReference>
<evidence type="ECO:0000259" key="2">
    <source>
        <dbReference type="PROSITE" id="PS50209"/>
    </source>
</evidence>
<proteinExistence type="predicted"/>
<dbReference type="AlphaFoldDB" id="A0AAD9JEW0"/>